<evidence type="ECO:0000256" key="1">
    <source>
        <dbReference type="SAM" id="MobiDB-lite"/>
    </source>
</evidence>
<feature type="compositionally biased region" description="Basic and acidic residues" evidence="1">
    <location>
        <begin position="186"/>
        <end position="209"/>
    </location>
</feature>
<dbReference type="AlphaFoldDB" id="A0A4U5V7P9"/>
<keyword evidence="3" id="KW-1185">Reference proteome</keyword>
<evidence type="ECO:0000313" key="3">
    <source>
        <dbReference type="Proteomes" id="UP000298787"/>
    </source>
</evidence>
<reference evidence="2 3" key="1">
    <citation type="submission" date="2019-01" db="EMBL/GenBank/DDBJ databases">
        <title>Genome Assembly of Collichthys lucidus.</title>
        <authorList>
            <person name="Cai M."/>
            <person name="Xiao S."/>
        </authorList>
    </citation>
    <scope>NUCLEOTIDE SEQUENCE [LARGE SCALE GENOMIC DNA]</scope>
    <source>
        <strain evidence="2">JT15FE1705JMU</strain>
        <tissue evidence="2">Muscle</tissue>
    </source>
</reference>
<evidence type="ECO:0000313" key="2">
    <source>
        <dbReference type="EMBL" id="TKS83728.1"/>
    </source>
</evidence>
<proteinExistence type="predicted"/>
<accession>A0A4U5V7P9</accession>
<dbReference type="Proteomes" id="UP000298787">
    <property type="component" value="Chromosome 15"/>
</dbReference>
<name>A0A4U5V7P9_COLLU</name>
<organism evidence="2 3">
    <name type="scientific">Collichthys lucidus</name>
    <name type="common">Big head croaker</name>
    <name type="synonym">Sciaena lucida</name>
    <dbReference type="NCBI Taxonomy" id="240159"/>
    <lineage>
        <taxon>Eukaryota</taxon>
        <taxon>Metazoa</taxon>
        <taxon>Chordata</taxon>
        <taxon>Craniata</taxon>
        <taxon>Vertebrata</taxon>
        <taxon>Euteleostomi</taxon>
        <taxon>Actinopterygii</taxon>
        <taxon>Neopterygii</taxon>
        <taxon>Teleostei</taxon>
        <taxon>Neoteleostei</taxon>
        <taxon>Acanthomorphata</taxon>
        <taxon>Eupercaria</taxon>
        <taxon>Sciaenidae</taxon>
        <taxon>Collichthys</taxon>
    </lineage>
</organism>
<dbReference type="EMBL" id="CM014092">
    <property type="protein sequence ID" value="TKS83728.1"/>
    <property type="molecule type" value="Genomic_DNA"/>
</dbReference>
<gene>
    <name evidence="2" type="ORF">D9C73_017841</name>
</gene>
<sequence length="357" mass="39901">MSQLQQSKGDVDWVMGDRGFRRSVKMTMIGSILSPVGLFPNRRFERYSEDLRALCLSIPVTSPHITTAALSCIRPVMSVMAERTRASALKPKIPQVLCPAGFGWRVGYSGHGAESDPETCCVACGQANFLAGSFLYLMIDDSSTNKHFICILDQDENERGLIWPACFSTRKLVVMTRNGEPKANVQKKDDSAASRDKDLRSHASDEAAHRSRHVNHEMSQTYDRRLKNLSRTCVTFSPDVLLTNTQTSEPPPPPSAAGCNIITRTRCSSSRDFISARYYRLDVSGMLAVNSMAFLAPADEGPAKFYYTLNKPTCSPMKSKHYRVSELNLNAAEWITPWAYAHRRTYFMLKHPRTGTA</sequence>
<feature type="region of interest" description="Disordered" evidence="1">
    <location>
        <begin position="180"/>
        <end position="221"/>
    </location>
</feature>
<protein>
    <submittedName>
        <fullName evidence="2">Uncharacterized protein</fullName>
    </submittedName>
</protein>